<keyword evidence="1" id="KW-1133">Transmembrane helix</keyword>
<reference evidence="2" key="2">
    <citation type="journal article" date="2015" name="Fish Shellfish Immunol.">
        <title>Early steps in the European eel (Anguilla anguilla)-Vibrio vulnificus interaction in the gills: Role of the RtxA13 toxin.</title>
        <authorList>
            <person name="Callol A."/>
            <person name="Pajuelo D."/>
            <person name="Ebbesson L."/>
            <person name="Teles M."/>
            <person name="MacKenzie S."/>
            <person name="Amaro C."/>
        </authorList>
    </citation>
    <scope>NUCLEOTIDE SEQUENCE</scope>
</reference>
<feature type="transmembrane region" description="Helical" evidence="1">
    <location>
        <begin position="183"/>
        <end position="204"/>
    </location>
</feature>
<dbReference type="EMBL" id="GBXM01010057">
    <property type="protein sequence ID" value="JAH98520.1"/>
    <property type="molecule type" value="Transcribed_RNA"/>
</dbReference>
<evidence type="ECO:0000313" key="2">
    <source>
        <dbReference type="EMBL" id="JAH98520.1"/>
    </source>
</evidence>
<protein>
    <submittedName>
        <fullName evidence="2">Uncharacterized protein</fullName>
    </submittedName>
</protein>
<name>A0A0E9X9J1_ANGAN</name>
<dbReference type="AlphaFoldDB" id="A0A0E9X9J1"/>
<organism evidence="2">
    <name type="scientific">Anguilla anguilla</name>
    <name type="common">European freshwater eel</name>
    <name type="synonym">Muraena anguilla</name>
    <dbReference type="NCBI Taxonomy" id="7936"/>
    <lineage>
        <taxon>Eukaryota</taxon>
        <taxon>Metazoa</taxon>
        <taxon>Chordata</taxon>
        <taxon>Craniata</taxon>
        <taxon>Vertebrata</taxon>
        <taxon>Euteleostomi</taxon>
        <taxon>Actinopterygii</taxon>
        <taxon>Neopterygii</taxon>
        <taxon>Teleostei</taxon>
        <taxon>Anguilliformes</taxon>
        <taxon>Anguillidae</taxon>
        <taxon>Anguilla</taxon>
    </lineage>
</organism>
<proteinExistence type="predicted"/>
<feature type="transmembrane region" description="Helical" evidence="1">
    <location>
        <begin position="123"/>
        <end position="142"/>
    </location>
</feature>
<keyword evidence="1" id="KW-0472">Membrane</keyword>
<reference evidence="2" key="1">
    <citation type="submission" date="2014-11" db="EMBL/GenBank/DDBJ databases">
        <authorList>
            <person name="Amaro Gonzalez C."/>
        </authorList>
    </citation>
    <scope>NUCLEOTIDE SEQUENCE</scope>
</reference>
<sequence length="233" mass="27105">MQSVRMRISVMHEDCFLFLTGRIFVYVYRLYKGGICTRDSTRGLRELHKNKRNGFILLFDMMYRFSNINVYNFSASRQSQVCGSHCQHPSSASVAPAPGGSDRELDGSGRGGGLSVCQPQSPVNPQLGFIGSVFLWISLSLFKKKKKQKTKKRLQYCRSASESDMRKNGNGKYYPRPRKKKNLALAISFFFFLCEDINPFSIFYQLQKHLYLFMYLFLYLYQYVCMYVCIYNI</sequence>
<evidence type="ECO:0000256" key="1">
    <source>
        <dbReference type="SAM" id="Phobius"/>
    </source>
</evidence>
<accession>A0A0E9X9J1</accession>
<keyword evidence="1" id="KW-0812">Transmembrane</keyword>
<feature type="transmembrane region" description="Helical" evidence="1">
    <location>
        <begin position="210"/>
        <end position="230"/>
    </location>
</feature>